<evidence type="ECO:0000256" key="8">
    <source>
        <dbReference type="ARBA" id="ARBA00023054"/>
    </source>
</evidence>
<evidence type="ECO:0000256" key="10">
    <source>
        <dbReference type="SAM" id="Coils"/>
    </source>
</evidence>
<comment type="similarity">
    <text evidence="2">Belongs to the CASP family.</text>
</comment>
<keyword evidence="9 11" id="KW-0472">Membrane</keyword>
<keyword evidence="4" id="KW-0813">Transport</keyword>
<dbReference type="AlphaFoldDB" id="A0A8J4TF46"/>
<comment type="caution">
    <text evidence="14">The sequence shown here is derived from an EMBL/GenBank/DDBJ whole genome shotgun (WGS) entry which is preliminary data.</text>
</comment>
<dbReference type="Pfam" id="PF25398">
    <property type="entry name" value="CUX1_N"/>
    <property type="match status" value="1"/>
</dbReference>
<keyword evidence="14" id="KW-0371">Homeobox</keyword>
<protein>
    <recommendedName>
        <fullName evidence="3">Protein CASP</fullName>
    </recommendedName>
</protein>
<evidence type="ECO:0000256" key="11">
    <source>
        <dbReference type="SAM" id="Phobius"/>
    </source>
</evidence>
<feature type="transmembrane region" description="Helical" evidence="11">
    <location>
        <begin position="658"/>
        <end position="679"/>
    </location>
</feature>
<feature type="domain" description="Cux N-terminal" evidence="13">
    <location>
        <begin position="5"/>
        <end position="113"/>
    </location>
</feature>
<feature type="coiled-coil region" evidence="10">
    <location>
        <begin position="524"/>
        <end position="558"/>
    </location>
</feature>
<organism evidence="14 15">
    <name type="scientific">Paragonimus heterotremus</name>
    <dbReference type="NCBI Taxonomy" id="100268"/>
    <lineage>
        <taxon>Eukaryota</taxon>
        <taxon>Metazoa</taxon>
        <taxon>Spiralia</taxon>
        <taxon>Lophotrochozoa</taxon>
        <taxon>Platyhelminthes</taxon>
        <taxon>Trematoda</taxon>
        <taxon>Digenea</taxon>
        <taxon>Plagiorchiida</taxon>
        <taxon>Troglotremata</taxon>
        <taxon>Troglotrematidae</taxon>
        <taxon>Paragonimus</taxon>
    </lineage>
</organism>
<keyword evidence="5 11" id="KW-0812">Transmembrane</keyword>
<feature type="domain" description="CASP C-terminal" evidence="12">
    <location>
        <begin position="438"/>
        <end position="683"/>
    </location>
</feature>
<evidence type="ECO:0000256" key="1">
    <source>
        <dbReference type="ARBA" id="ARBA00004409"/>
    </source>
</evidence>
<dbReference type="InterPro" id="IPR012955">
    <property type="entry name" value="CASP_C"/>
</dbReference>
<keyword evidence="14" id="KW-0238">DNA-binding</keyword>
<dbReference type="EMBL" id="LUCH01002698">
    <property type="protein sequence ID" value="KAF5401112.1"/>
    <property type="molecule type" value="Genomic_DNA"/>
</dbReference>
<name>A0A8J4TF46_9TREM</name>
<evidence type="ECO:0000313" key="14">
    <source>
        <dbReference type="EMBL" id="KAF5401112.1"/>
    </source>
</evidence>
<dbReference type="PANTHER" id="PTHR14043:SF2">
    <property type="entry name" value="HOMEOBOX PROTEIN CUT"/>
    <property type="match status" value="1"/>
</dbReference>
<evidence type="ECO:0000256" key="6">
    <source>
        <dbReference type="ARBA" id="ARBA00022989"/>
    </source>
</evidence>
<dbReference type="Proteomes" id="UP000748531">
    <property type="component" value="Unassembled WGS sequence"/>
</dbReference>
<accession>A0A8J4TF46</accession>
<feature type="coiled-coil region" evidence="10">
    <location>
        <begin position="411"/>
        <end position="448"/>
    </location>
</feature>
<keyword evidence="15" id="KW-1185">Reference proteome</keyword>
<dbReference type="OrthoDB" id="10257567at2759"/>
<reference evidence="14" key="1">
    <citation type="submission" date="2019-05" db="EMBL/GenBank/DDBJ databases">
        <title>Annotation for the trematode Paragonimus heterotremus.</title>
        <authorList>
            <person name="Choi Y.-J."/>
        </authorList>
    </citation>
    <scope>NUCLEOTIDE SEQUENCE</scope>
    <source>
        <strain evidence="14">LC</strain>
    </source>
</reference>
<dbReference type="Pfam" id="PF08172">
    <property type="entry name" value="CASP_C"/>
    <property type="match status" value="1"/>
</dbReference>
<comment type="subcellular location">
    <subcellularLocation>
        <location evidence="1">Golgi apparatus membrane</location>
        <topology evidence="1">Single-pass type IV membrane protein</topology>
    </subcellularLocation>
</comment>
<evidence type="ECO:0000256" key="5">
    <source>
        <dbReference type="ARBA" id="ARBA00022692"/>
    </source>
</evidence>
<feature type="coiled-coil region" evidence="10">
    <location>
        <begin position="119"/>
        <end position="185"/>
    </location>
</feature>
<gene>
    <name evidence="14" type="ORF">PHET_05135</name>
</gene>
<sequence>MLSVVNSTRATWQDLGFADLQKLLESTVIELAANREKGESARAALVQLTREFRKSASEETRKAVLTLLKSFQTEVDSSRKRCSFAEESYINVYKKLIDLPDPTLALMEVQNLQKKVSKTTDLECENRKLKESNEHMKAELTGLKHHEHEHNRLQKIVDELNQNMSSSLKEKSARLEENYSKLLMEKDQEMTALKTEMEEKFRVMEEKCLNLTKALDLAQSELFNLKTHVDKSEMGKSSELEILVDELTKANEKIKELETSLSLHKDHLPSTSGLSEQLLSLQSRVEDLEADLGHKESEISSYIHKISTLQNEKQALQDSLQNNIDELRRSLTNCEGQLMEAQRHLESQSDYSEISRELAFLRSIEFPDEGKPERADLDSGVDYSAGREFCSTVASNPNLKQPLEVLLMNKNRALQNQLAELNVATDRMKSELQRLQMFETEARQREQEQGELITLLESDLYRLQSAYEESQRASSFTRNGSAMPLSMQSAHQSGASEGQMLAEAIGEENEKVSAPAPLIDPSLLQIVENQRDRYRARTDELEQTETNLRHQLVLLQREVESIRVDNVKLYEKIRFLQSYSSPVCASGHNISRHGSVSSPGTIEAPSDTFVQKYFQAYEANLDPFNQFSRQERQRHYQELRPHEKIMLKTVRLVVGNRMARLGAFIYAIVLHVLVFLALYKAAHFQTSAIEAEATCLERYAEHMRSVHKEVEPNPRL</sequence>
<keyword evidence="7" id="KW-0333">Golgi apparatus</keyword>
<dbReference type="GO" id="GO:0006891">
    <property type="term" value="P:intra-Golgi vesicle-mediated transport"/>
    <property type="evidence" value="ECO:0007669"/>
    <property type="project" value="InterPro"/>
</dbReference>
<dbReference type="Gene3D" id="1.10.287.1490">
    <property type="match status" value="1"/>
</dbReference>
<feature type="coiled-coil region" evidence="10">
    <location>
        <begin position="237"/>
        <end position="344"/>
    </location>
</feature>
<proteinExistence type="inferred from homology"/>
<keyword evidence="6 11" id="KW-1133">Transmembrane helix</keyword>
<evidence type="ECO:0000256" key="3">
    <source>
        <dbReference type="ARBA" id="ARBA00018691"/>
    </source>
</evidence>
<dbReference type="PANTHER" id="PTHR14043">
    <property type="entry name" value="CCAAT DISPLACEMENT PROTEIN-RELATED"/>
    <property type="match status" value="1"/>
</dbReference>
<evidence type="ECO:0000313" key="15">
    <source>
        <dbReference type="Proteomes" id="UP000748531"/>
    </source>
</evidence>
<evidence type="ECO:0000259" key="12">
    <source>
        <dbReference type="Pfam" id="PF08172"/>
    </source>
</evidence>
<evidence type="ECO:0000256" key="2">
    <source>
        <dbReference type="ARBA" id="ARBA00006415"/>
    </source>
</evidence>
<evidence type="ECO:0000256" key="4">
    <source>
        <dbReference type="ARBA" id="ARBA00022448"/>
    </source>
</evidence>
<evidence type="ECO:0000256" key="7">
    <source>
        <dbReference type="ARBA" id="ARBA00023034"/>
    </source>
</evidence>
<evidence type="ECO:0000256" key="9">
    <source>
        <dbReference type="ARBA" id="ARBA00023136"/>
    </source>
</evidence>
<evidence type="ECO:0000259" key="13">
    <source>
        <dbReference type="Pfam" id="PF25398"/>
    </source>
</evidence>
<keyword evidence="8 10" id="KW-0175">Coiled coil</keyword>
<dbReference type="InterPro" id="IPR057476">
    <property type="entry name" value="Cux_N"/>
</dbReference>
<dbReference type="GO" id="GO:0003677">
    <property type="term" value="F:DNA binding"/>
    <property type="evidence" value="ECO:0007669"/>
    <property type="project" value="UniProtKB-KW"/>
</dbReference>
<dbReference type="GO" id="GO:0000139">
    <property type="term" value="C:Golgi membrane"/>
    <property type="evidence" value="ECO:0007669"/>
    <property type="project" value="UniProtKB-SubCell"/>
</dbReference>